<protein>
    <submittedName>
        <fullName evidence="2">Serine carboxypeptidase-like 18</fullName>
    </submittedName>
</protein>
<dbReference type="GO" id="GO:0016747">
    <property type="term" value="F:acyltransferase activity, transferring groups other than amino-acyl groups"/>
    <property type="evidence" value="ECO:0007669"/>
    <property type="project" value="TreeGrafter"/>
</dbReference>
<dbReference type="Gene3D" id="3.40.50.1820">
    <property type="entry name" value="alpha/beta hydrolase"/>
    <property type="match status" value="1"/>
</dbReference>
<dbReference type="AlphaFoldDB" id="A0AAW0LLV0"/>
<dbReference type="PRINTS" id="PR00724">
    <property type="entry name" value="CRBOXYPTASEC"/>
</dbReference>
<dbReference type="SUPFAM" id="SSF53474">
    <property type="entry name" value="alpha/beta-Hydrolases"/>
    <property type="match status" value="1"/>
</dbReference>
<reference evidence="2 3" key="1">
    <citation type="journal article" date="2018" name="Sci. Data">
        <title>The draft genome sequence of cork oak.</title>
        <authorList>
            <person name="Ramos A.M."/>
            <person name="Usie A."/>
            <person name="Barbosa P."/>
            <person name="Barros P.M."/>
            <person name="Capote T."/>
            <person name="Chaves I."/>
            <person name="Simoes F."/>
            <person name="Abreu I."/>
            <person name="Carrasquinho I."/>
            <person name="Faro C."/>
            <person name="Guimaraes J.B."/>
            <person name="Mendonca D."/>
            <person name="Nobrega F."/>
            <person name="Rodrigues L."/>
            <person name="Saibo N.J.M."/>
            <person name="Varela M.C."/>
            <person name="Egas C."/>
            <person name="Matos J."/>
            <person name="Miguel C.M."/>
            <person name="Oliveira M.M."/>
            <person name="Ricardo C.P."/>
            <person name="Goncalves S."/>
        </authorList>
    </citation>
    <scope>NUCLEOTIDE SEQUENCE [LARGE SCALE GENOMIC DNA]</scope>
    <source>
        <strain evidence="3">cv. HL8</strain>
    </source>
</reference>
<dbReference type="PANTHER" id="PTHR11802:SF224">
    <property type="entry name" value="SERINE CARBOXYPEPTIDASE-LIKE 7 ISOFORM X1"/>
    <property type="match status" value="1"/>
</dbReference>
<evidence type="ECO:0000256" key="1">
    <source>
        <dbReference type="ARBA" id="ARBA00009431"/>
    </source>
</evidence>
<dbReference type="PANTHER" id="PTHR11802">
    <property type="entry name" value="SERINE PROTEASE FAMILY S10 SERINE CARBOXYPEPTIDASE"/>
    <property type="match status" value="1"/>
</dbReference>
<comment type="caution">
    <text evidence="2">The sequence shown here is derived from an EMBL/GenBank/DDBJ whole genome shotgun (WGS) entry which is preliminary data.</text>
</comment>
<dbReference type="Pfam" id="PF00450">
    <property type="entry name" value="Peptidase_S10"/>
    <property type="match status" value="1"/>
</dbReference>
<proteinExistence type="inferred from homology"/>
<dbReference type="GO" id="GO:0019748">
    <property type="term" value="P:secondary metabolic process"/>
    <property type="evidence" value="ECO:0007669"/>
    <property type="project" value="TreeGrafter"/>
</dbReference>
<name>A0AAW0LLV0_QUESU</name>
<keyword evidence="3" id="KW-1185">Reference proteome</keyword>
<evidence type="ECO:0000313" key="2">
    <source>
        <dbReference type="EMBL" id="KAK7851876.1"/>
    </source>
</evidence>
<comment type="similarity">
    <text evidence="1">Belongs to the peptidase S10 family.</text>
</comment>
<dbReference type="InterPro" id="IPR001563">
    <property type="entry name" value="Peptidase_S10"/>
</dbReference>
<dbReference type="InterPro" id="IPR029058">
    <property type="entry name" value="AB_hydrolase_fold"/>
</dbReference>
<dbReference type="GO" id="GO:0004185">
    <property type="term" value="F:serine-type carboxypeptidase activity"/>
    <property type="evidence" value="ECO:0007669"/>
    <property type="project" value="InterPro"/>
</dbReference>
<dbReference type="Proteomes" id="UP000237347">
    <property type="component" value="Unassembled WGS sequence"/>
</dbReference>
<evidence type="ECO:0000313" key="3">
    <source>
        <dbReference type="Proteomes" id="UP000237347"/>
    </source>
</evidence>
<dbReference type="EMBL" id="PKMF04000082">
    <property type="protein sequence ID" value="KAK7851876.1"/>
    <property type="molecule type" value="Genomic_DNA"/>
</dbReference>
<sequence>MIFLDAPVGSGFSYAKNWEGYNISDTSSVAEIYEFLRKWLLVHPKFLSNTLYVMGDSYSGITVPMGYVLGNPLTSAHADFNARIPFAHLKTLISDELYESTKKDCNGEYIAVDPSNAACVDDLKVYTECTEQIRSSHVLEPTCQLLSPKPRPRVSKWDPDTLIEDSVDLLRSITHLPEPGRWCRAYNYLYSYIWANDKTVQKALHIREGSINEWVRCNESLVYTYDIKSSLSYHQNLIQKGYEVLIYSGDHDMVIPYIATHAWIESLNLTIAHDWRPWFVDGQVAGFTMQYTSKKYCLTFATVKARISN</sequence>
<gene>
    <name evidence="2" type="primary">SCPL18_0</name>
    <name evidence="2" type="ORF">CFP56_040771</name>
</gene>
<organism evidence="2 3">
    <name type="scientific">Quercus suber</name>
    <name type="common">Cork oak</name>
    <dbReference type="NCBI Taxonomy" id="58331"/>
    <lineage>
        <taxon>Eukaryota</taxon>
        <taxon>Viridiplantae</taxon>
        <taxon>Streptophyta</taxon>
        <taxon>Embryophyta</taxon>
        <taxon>Tracheophyta</taxon>
        <taxon>Spermatophyta</taxon>
        <taxon>Magnoliopsida</taxon>
        <taxon>eudicotyledons</taxon>
        <taxon>Gunneridae</taxon>
        <taxon>Pentapetalae</taxon>
        <taxon>rosids</taxon>
        <taxon>fabids</taxon>
        <taxon>Fagales</taxon>
        <taxon>Fagaceae</taxon>
        <taxon>Quercus</taxon>
    </lineage>
</organism>
<accession>A0AAW0LLV0</accession>
<dbReference type="GO" id="GO:0006508">
    <property type="term" value="P:proteolysis"/>
    <property type="evidence" value="ECO:0007669"/>
    <property type="project" value="InterPro"/>
</dbReference>